<dbReference type="AlphaFoldDB" id="B9GPM0"/>
<name>B9GPM0_POPTR</name>
<dbReference type="Gramene" id="Potri.002G002600.1.v4.1">
    <property type="protein sequence ID" value="Potri.002G002600.1.v4.1"/>
    <property type="gene ID" value="Potri.002G002600.v4.1"/>
</dbReference>
<evidence type="ECO:0000313" key="2">
    <source>
        <dbReference type="EMBL" id="PNT47036.1"/>
    </source>
</evidence>
<dbReference type="STRING" id="3694.B9GPM0"/>
<dbReference type="EMBL" id="CM009291">
    <property type="protein sequence ID" value="PNT47036.1"/>
    <property type="molecule type" value="Genomic_DNA"/>
</dbReference>
<protein>
    <submittedName>
        <fullName evidence="2">Uncharacterized protein</fullName>
    </submittedName>
</protein>
<dbReference type="eggNOG" id="KOG0951">
    <property type="taxonomic scope" value="Eukaryota"/>
</dbReference>
<dbReference type="SUPFAM" id="SSF158702">
    <property type="entry name" value="Sec63 N-terminal domain-like"/>
    <property type="match status" value="1"/>
</dbReference>
<gene>
    <name evidence="2" type="ORF">POPTR_002G002600</name>
</gene>
<feature type="compositionally biased region" description="Polar residues" evidence="1">
    <location>
        <begin position="12"/>
        <end position="29"/>
    </location>
</feature>
<dbReference type="InParanoid" id="B9GPM0"/>
<dbReference type="HOGENOM" id="CLU_2531699_0_0_1"/>
<evidence type="ECO:0000256" key="1">
    <source>
        <dbReference type="SAM" id="MobiDB-lite"/>
    </source>
</evidence>
<feature type="region of interest" description="Disordered" evidence="1">
    <location>
        <begin position="1"/>
        <end position="29"/>
    </location>
</feature>
<reference evidence="2 3" key="1">
    <citation type="journal article" date="2006" name="Science">
        <title>The genome of black cottonwood, Populus trichocarpa (Torr. &amp; Gray).</title>
        <authorList>
            <person name="Tuskan G.A."/>
            <person name="Difazio S."/>
            <person name="Jansson S."/>
            <person name="Bohlmann J."/>
            <person name="Grigoriev I."/>
            <person name="Hellsten U."/>
            <person name="Putnam N."/>
            <person name="Ralph S."/>
            <person name="Rombauts S."/>
            <person name="Salamov A."/>
            <person name="Schein J."/>
            <person name="Sterck L."/>
            <person name="Aerts A."/>
            <person name="Bhalerao R.R."/>
            <person name="Bhalerao R.P."/>
            <person name="Blaudez D."/>
            <person name="Boerjan W."/>
            <person name="Brun A."/>
            <person name="Brunner A."/>
            <person name="Busov V."/>
            <person name="Campbell M."/>
            <person name="Carlson J."/>
            <person name="Chalot M."/>
            <person name="Chapman J."/>
            <person name="Chen G.L."/>
            <person name="Cooper D."/>
            <person name="Coutinho P.M."/>
            <person name="Couturier J."/>
            <person name="Covert S."/>
            <person name="Cronk Q."/>
            <person name="Cunningham R."/>
            <person name="Davis J."/>
            <person name="Degroeve S."/>
            <person name="Dejardin A."/>
            <person name="Depamphilis C."/>
            <person name="Detter J."/>
            <person name="Dirks B."/>
            <person name="Dubchak I."/>
            <person name="Duplessis S."/>
            <person name="Ehlting J."/>
            <person name="Ellis B."/>
            <person name="Gendler K."/>
            <person name="Goodstein D."/>
            <person name="Gribskov M."/>
            <person name="Grimwood J."/>
            <person name="Groover A."/>
            <person name="Gunter L."/>
            <person name="Hamberger B."/>
            <person name="Heinze B."/>
            <person name="Helariutta Y."/>
            <person name="Henrissat B."/>
            <person name="Holligan D."/>
            <person name="Holt R."/>
            <person name="Huang W."/>
            <person name="Islam-Faridi N."/>
            <person name="Jones S."/>
            <person name="Jones-Rhoades M."/>
            <person name="Jorgensen R."/>
            <person name="Joshi C."/>
            <person name="Kangasjarvi J."/>
            <person name="Karlsson J."/>
            <person name="Kelleher C."/>
            <person name="Kirkpatrick R."/>
            <person name="Kirst M."/>
            <person name="Kohler A."/>
            <person name="Kalluri U."/>
            <person name="Larimer F."/>
            <person name="Leebens-Mack J."/>
            <person name="Leple J.C."/>
            <person name="Locascio P."/>
            <person name="Lou Y."/>
            <person name="Lucas S."/>
            <person name="Martin F."/>
            <person name="Montanini B."/>
            <person name="Napoli C."/>
            <person name="Nelson D.R."/>
            <person name="Nelson C."/>
            <person name="Nieminen K."/>
            <person name="Nilsson O."/>
            <person name="Pereda V."/>
            <person name="Peter G."/>
            <person name="Philippe R."/>
            <person name="Pilate G."/>
            <person name="Poliakov A."/>
            <person name="Razumovskaya J."/>
            <person name="Richardson P."/>
            <person name="Rinaldi C."/>
            <person name="Ritland K."/>
            <person name="Rouze P."/>
            <person name="Ryaboy D."/>
            <person name="Schmutz J."/>
            <person name="Schrader J."/>
            <person name="Segerman B."/>
            <person name="Shin H."/>
            <person name="Siddiqui A."/>
            <person name="Sterky F."/>
            <person name="Terry A."/>
            <person name="Tsai C.J."/>
            <person name="Uberbacher E."/>
            <person name="Unneberg P."/>
            <person name="Vahala J."/>
            <person name="Wall K."/>
            <person name="Wessler S."/>
            <person name="Yang G."/>
            <person name="Yin T."/>
            <person name="Douglas C."/>
            <person name="Marra M."/>
            <person name="Sandberg G."/>
            <person name="Van de Peer Y."/>
            <person name="Rokhsar D."/>
        </authorList>
    </citation>
    <scope>NUCLEOTIDE SEQUENCE [LARGE SCALE GENOMIC DNA]</scope>
    <source>
        <strain evidence="3">cv. Nisqually</strain>
    </source>
</reference>
<organism evidence="2 3">
    <name type="scientific">Populus trichocarpa</name>
    <name type="common">Western balsam poplar</name>
    <name type="synonym">Populus balsamifera subsp. trichocarpa</name>
    <dbReference type="NCBI Taxonomy" id="3694"/>
    <lineage>
        <taxon>Eukaryota</taxon>
        <taxon>Viridiplantae</taxon>
        <taxon>Streptophyta</taxon>
        <taxon>Embryophyta</taxon>
        <taxon>Tracheophyta</taxon>
        <taxon>Spermatophyta</taxon>
        <taxon>Magnoliopsida</taxon>
        <taxon>eudicotyledons</taxon>
        <taxon>Gunneridae</taxon>
        <taxon>Pentapetalae</taxon>
        <taxon>rosids</taxon>
        <taxon>fabids</taxon>
        <taxon>Malpighiales</taxon>
        <taxon>Salicaceae</taxon>
        <taxon>Saliceae</taxon>
        <taxon>Populus</taxon>
    </lineage>
</organism>
<dbReference type="SMR" id="B9GPM0"/>
<accession>B9GPM0</accession>
<dbReference type="Gene3D" id="1.10.3380.10">
    <property type="entry name" value="Sec63 N-terminal domain-like domain"/>
    <property type="match status" value="1"/>
</dbReference>
<keyword evidence="3" id="KW-1185">Reference proteome</keyword>
<sequence>MCSGNPLFSLREGTTSNMTRGSEGASTISQSNRFSFENPRYTNLHVKATVLLQAHFSTQSVSGNLALDLLEVLLSGSKIASSNG</sequence>
<evidence type="ECO:0000313" key="3">
    <source>
        <dbReference type="Proteomes" id="UP000006729"/>
    </source>
</evidence>
<dbReference type="Proteomes" id="UP000006729">
    <property type="component" value="Chromosome 2"/>
</dbReference>
<proteinExistence type="predicted"/>